<dbReference type="Proteomes" id="UP000249682">
    <property type="component" value="Chromosome"/>
</dbReference>
<dbReference type="AlphaFoldDB" id="A0AAD0KQ85"/>
<proteinExistence type="predicted"/>
<dbReference type="EMBL" id="CP029543">
    <property type="protein sequence ID" value="AWV47578.1"/>
    <property type="molecule type" value="Genomic_DNA"/>
</dbReference>
<gene>
    <name evidence="1" type="ORF">DIJ64_04260</name>
</gene>
<evidence type="ECO:0000313" key="2">
    <source>
        <dbReference type="Proteomes" id="UP000249682"/>
    </source>
</evidence>
<sequence length="120" mass="13376">MVLSESMRKAAIFTDAALHRALLEAIDSHRSTTQLKGAAGTQTLQSRYIFGEPDRQKPQTTTRTPRAPQRCAGRVCNLSGGTNWTTAAEVFRVHTVTRTRYMLLRAAWNRYPPATEAAGW</sequence>
<accession>A0AAD0KQ85</accession>
<reference evidence="1 2" key="1">
    <citation type="submission" date="2018-05" db="EMBL/GenBank/DDBJ databases">
        <title>Evolution of small genomes with special reference to Mycobacterium leprae.</title>
        <authorList>
            <person name="Mohanty P.S."/>
            <person name="Bansal A.K."/>
            <person name="Gupta U.D."/>
            <person name="Naaz F."/>
            <person name="Dwivedi V.D."/>
            <person name="Singh H."/>
            <person name="Gupta G."/>
            <person name="Sharma S."/>
            <person name="Arora M."/>
        </authorList>
    </citation>
    <scope>NUCLEOTIDE SEQUENCE [LARGE SCALE GENOMIC DNA]</scope>
    <source>
        <strain evidence="1 2">MRHRU-235-G</strain>
    </source>
</reference>
<evidence type="ECO:0000313" key="1">
    <source>
        <dbReference type="EMBL" id="AWV47578.1"/>
    </source>
</evidence>
<name>A0AAD0KQ85_MYCLR</name>
<protein>
    <submittedName>
        <fullName evidence="1">Uncharacterized protein</fullName>
    </submittedName>
</protein>
<organism evidence="1 2">
    <name type="scientific">Mycobacterium leprae</name>
    <dbReference type="NCBI Taxonomy" id="1769"/>
    <lineage>
        <taxon>Bacteria</taxon>
        <taxon>Bacillati</taxon>
        <taxon>Actinomycetota</taxon>
        <taxon>Actinomycetes</taxon>
        <taxon>Mycobacteriales</taxon>
        <taxon>Mycobacteriaceae</taxon>
        <taxon>Mycobacterium</taxon>
    </lineage>
</organism>